<organism evidence="2">
    <name type="scientific">Oryza glumipatula</name>
    <dbReference type="NCBI Taxonomy" id="40148"/>
    <lineage>
        <taxon>Eukaryota</taxon>
        <taxon>Viridiplantae</taxon>
        <taxon>Streptophyta</taxon>
        <taxon>Embryophyta</taxon>
        <taxon>Tracheophyta</taxon>
        <taxon>Spermatophyta</taxon>
        <taxon>Magnoliopsida</taxon>
        <taxon>Liliopsida</taxon>
        <taxon>Poales</taxon>
        <taxon>Poaceae</taxon>
        <taxon>BOP clade</taxon>
        <taxon>Oryzoideae</taxon>
        <taxon>Oryzeae</taxon>
        <taxon>Oryzinae</taxon>
        <taxon>Oryza</taxon>
    </lineage>
</organism>
<protein>
    <submittedName>
        <fullName evidence="2">Uncharacterized protein</fullName>
    </submittedName>
</protein>
<proteinExistence type="predicted"/>
<evidence type="ECO:0000313" key="3">
    <source>
        <dbReference type="Proteomes" id="UP000026961"/>
    </source>
</evidence>
<reference evidence="2" key="2">
    <citation type="submission" date="2018-05" db="EMBL/GenBank/DDBJ databases">
        <title>OgluRS3 (Oryza glumaepatula Reference Sequence Version 3).</title>
        <authorList>
            <person name="Zhang J."/>
            <person name="Kudrna D."/>
            <person name="Lee S."/>
            <person name="Talag J."/>
            <person name="Welchert J."/>
            <person name="Wing R.A."/>
        </authorList>
    </citation>
    <scope>NUCLEOTIDE SEQUENCE [LARGE SCALE GENOMIC DNA]</scope>
</reference>
<dbReference type="EnsemblPlants" id="OGLUM10G07540.2">
    <property type="protein sequence ID" value="OGLUM10G07540.2"/>
    <property type="gene ID" value="OGLUM10G07540"/>
</dbReference>
<accession>A0A0E0B9P0</accession>
<name>A0A0E0B9P0_9ORYZ</name>
<dbReference type="Proteomes" id="UP000026961">
    <property type="component" value="Chromosome 10"/>
</dbReference>
<feature type="region of interest" description="Disordered" evidence="1">
    <location>
        <begin position="37"/>
        <end position="65"/>
    </location>
</feature>
<dbReference type="AlphaFoldDB" id="A0A0E0B9P0"/>
<reference evidence="2" key="1">
    <citation type="submission" date="2015-04" db="UniProtKB">
        <authorList>
            <consortium name="EnsemblPlants"/>
        </authorList>
    </citation>
    <scope>IDENTIFICATION</scope>
</reference>
<sequence>MPVFPDRPRGRGHGRRLAVEVSSSGGRWTMGEIGQRRVKSVRGGDGRGSPTSFAPSHGESALAPVGSRRWRPWPRKAGMGMVVRIDGWMDVQFVCVPMKVRMFYLFYFLSMIYLLNQSL</sequence>
<keyword evidence="3" id="KW-1185">Reference proteome</keyword>
<evidence type="ECO:0000256" key="1">
    <source>
        <dbReference type="SAM" id="MobiDB-lite"/>
    </source>
</evidence>
<dbReference type="Gramene" id="OGLUM10G07540.2">
    <property type="protein sequence ID" value="OGLUM10G07540.2"/>
    <property type="gene ID" value="OGLUM10G07540"/>
</dbReference>
<feature type="region of interest" description="Disordered" evidence="1">
    <location>
        <begin position="1"/>
        <end position="23"/>
    </location>
</feature>
<evidence type="ECO:0000313" key="2">
    <source>
        <dbReference type="EnsemblPlants" id="OGLUM10G07540.2"/>
    </source>
</evidence>